<dbReference type="InterPro" id="IPR021843">
    <property type="entry name" value="PSME4_C"/>
</dbReference>
<dbReference type="Pfam" id="PF11919">
    <property type="entry name" value="PSME4_C"/>
    <property type="match status" value="1"/>
</dbReference>
<keyword evidence="7" id="KW-1185">Reference proteome</keyword>
<dbReference type="Proteomes" id="UP000663829">
    <property type="component" value="Unassembled WGS sequence"/>
</dbReference>
<comment type="caution">
    <text evidence="5">The sequence shown here is derived from an EMBL/GenBank/DDBJ whole genome shotgun (WGS) entry which is preliminary data.</text>
</comment>
<protein>
    <recommendedName>
        <fullName evidence="4">Proteasome activator complex subunit 4 C-terminal domain-containing protein</fullName>
    </recommendedName>
</protein>
<dbReference type="Gene3D" id="3.90.1410.10">
    <property type="entry name" value="set domain protein methyltransferase, domain 1"/>
    <property type="match status" value="1"/>
</dbReference>
<dbReference type="EMBL" id="CAJNOQ010024243">
    <property type="protein sequence ID" value="CAF1525333.1"/>
    <property type="molecule type" value="Genomic_DNA"/>
</dbReference>
<dbReference type="InterPro" id="IPR046341">
    <property type="entry name" value="SET_dom_sf"/>
</dbReference>
<reference evidence="5" key="1">
    <citation type="submission" date="2021-02" db="EMBL/GenBank/DDBJ databases">
        <authorList>
            <person name="Nowell W R."/>
        </authorList>
    </citation>
    <scope>NUCLEOTIDE SEQUENCE</scope>
</reference>
<evidence type="ECO:0000313" key="6">
    <source>
        <dbReference type="EMBL" id="CAF4384294.1"/>
    </source>
</evidence>
<evidence type="ECO:0000256" key="1">
    <source>
        <dbReference type="ARBA" id="ARBA00022603"/>
    </source>
</evidence>
<dbReference type="OrthoDB" id="441812at2759"/>
<evidence type="ECO:0000259" key="4">
    <source>
        <dbReference type="Pfam" id="PF11919"/>
    </source>
</evidence>
<dbReference type="PANTHER" id="PTHR13271">
    <property type="entry name" value="UNCHARACTERIZED PUTATIVE METHYLTRANSFERASE"/>
    <property type="match status" value="1"/>
</dbReference>
<gene>
    <name evidence="5" type="ORF">GPM918_LOCUS37748</name>
    <name evidence="6" type="ORF">SRO942_LOCUS38525</name>
</gene>
<evidence type="ECO:0000256" key="2">
    <source>
        <dbReference type="ARBA" id="ARBA00022679"/>
    </source>
</evidence>
<dbReference type="EMBL" id="CAJOBC010089807">
    <property type="protein sequence ID" value="CAF4384294.1"/>
    <property type="molecule type" value="Genomic_DNA"/>
</dbReference>
<dbReference type="SUPFAM" id="SSF82199">
    <property type="entry name" value="SET domain"/>
    <property type="match status" value="1"/>
</dbReference>
<dbReference type="GO" id="GO:0032259">
    <property type="term" value="P:methylation"/>
    <property type="evidence" value="ECO:0007669"/>
    <property type="project" value="UniProtKB-KW"/>
</dbReference>
<dbReference type="InterPro" id="IPR050600">
    <property type="entry name" value="SETD3_SETD6_MTase"/>
</dbReference>
<feature type="domain" description="Proteasome activator complex subunit 4 C-terminal" evidence="4">
    <location>
        <begin position="1"/>
        <end position="40"/>
    </location>
</feature>
<evidence type="ECO:0000313" key="5">
    <source>
        <dbReference type="EMBL" id="CAF1525333.1"/>
    </source>
</evidence>
<dbReference type="PANTHER" id="PTHR13271:SF47">
    <property type="entry name" value="ACTIN-HISTIDINE N-METHYLTRANSFERASE"/>
    <property type="match status" value="1"/>
</dbReference>
<sequence>KSIKNTLSQFRHTHHDQWHEHREKFTEDQLATIADVLISPHREKCFSDFDNEKIDLVGPPNLNRQTNIELFFEWLHKHNVDTSKFELCSFDNYGLGPKATQELENYTYLSKLREYFSYDMYRWAVSVASTRQNYTLDDNCQLLLSMIPVMDMSNHQNGTTCVHYNTKLKQIDCNTMNDTRNNEQIFMFYGKRTNLEYLIHNGFVPNENNPYDTYILKL</sequence>
<name>A0A815V386_9BILA</name>
<evidence type="ECO:0000313" key="7">
    <source>
        <dbReference type="Proteomes" id="UP000663829"/>
    </source>
</evidence>
<dbReference type="Proteomes" id="UP000681722">
    <property type="component" value="Unassembled WGS sequence"/>
</dbReference>
<dbReference type="GO" id="GO:0016279">
    <property type="term" value="F:protein-lysine N-methyltransferase activity"/>
    <property type="evidence" value="ECO:0007669"/>
    <property type="project" value="TreeGrafter"/>
</dbReference>
<organism evidence="5 7">
    <name type="scientific">Didymodactylos carnosus</name>
    <dbReference type="NCBI Taxonomy" id="1234261"/>
    <lineage>
        <taxon>Eukaryota</taxon>
        <taxon>Metazoa</taxon>
        <taxon>Spiralia</taxon>
        <taxon>Gnathifera</taxon>
        <taxon>Rotifera</taxon>
        <taxon>Eurotatoria</taxon>
        <taxon>Bdelloidea</taxon>
        <taxon>Philodinida</taxon>
        <taxon>Philodinidae</taxon>
        <taxon>Didymodactylos</taxon>
    </lineage>
</organism>
<keyword evidence="2" id="KW-0808">Transferase</keyword>
<accession>A0A815V386</accession>
<keyword evidence="1" id="KW-0489">Methyltransferase</keyword>
<keyword evidence="3" id="KW-0949">S-adenosyl-L-methionine</keyword>
<feature type="non-terminal residue" evidence="5">
    <location>
        <position position="1"/>
    </location>
</feature>
<evidence type="ECO:0000256" key="3">
    <source>
        <dbReference type="ARBA" id="ARBA00022691"/>
    </source>
</evidence>
<proteinExistence type="predicted"/>
<dbReference type="AlphaFoldDB" id="A0A815V386"/>
<feature type="non-terminal residue" evidence="5">
    <location>
        <position position="218"/>
    </location>
</feature>